<organism evidence="1 2">
    <name type="scientific">Lipomyces kononenkoae</name>
    <name type="common">Yeast</name>
    <dbReference type="NCBI Taxonomy" id="34357"/>
    <lineage>
        <taxon>Eukaryota</taxon>
        <taxon>Fungi</taxon>
        <taxon>Dikarya</taxon>
        <taxon>Ascomycota</taxon>
        <taxon>Saccharomycotina</taxon>
        <taxon>Lipomycetes</taxon>
        <taxon>Lipomycetales</taxon>
        <taxon>Lipomycetaceae</taxon>
        <taxon>Lipomyces</taxon>
    </lineage>
</organism>
<gene>
    <name evidence="1" type="ORF">V1525DRAFT_395373</name>
</gene>
<sequence>MEMEIFHVSMDASCASYLALGSEKVDDRQTARRRTPSPILGKRRRQGSYEEHSARYDETSSADTNSVDRSDMLQANETTRDELVVEHLEDHIRTSQRWLREIRAENSSSSHSTTSTSIDSGNTGIFDSHDRGDRSELLDMASELLHVSAVATSQDRHVRLATAAANFLPFRRHMVHKFHLEIDIPGTESPVESSPNNDLGDSGMKQQEFVAEPLSGLSAQVDYTELVRTLHSDSIVPDSCPVPVLHENEDLVEHTNFGSVSTDLTSSQQNCGGQVSVKTDHVSDTSILEDRERSMDRDIDLNQSFRFWTRPPKASSLAIANQQHVRLASSPPLSSPHGHSHPLSSPSKLTDQHTPIQADEPLSQQSSFTSPDRIPTRIPAFGPTLSLAQLLGTEDLHEVYYPPGSTSSTESGSDASENMRLLPGGSYESSPTTKVKIVTRTLKKQMDVAFRRKDYYTPRARCVRSRPADEHQEWPPDQLERGYWRVDVSTWPTNDKIKFWQNITQAIRAGRIGWIGAVVEGVNEIGKGDVVRVYCFGGAVVHIWVFLFAMSNRRTVKDVQWIDGVGRTVVEVGEERPAGMGKTQV</sequence>
<evidence type="ECO:0000313" key="1">
    <source>
        <dbReference type="EMBL" id="KAK9240574.1"/>
    </source>
</evidence>
<protein>
    <submittedName>
        <fullName evidence="1">Uncharacterized protein</fullName>
    </submittedName>
</protein>
<name>A0ACC3T9G8_LIPKO</name>
<accession>A0ACC3T9G8</accession>
<evidence type="ECO:0000313" key="2">
    <source>
        <dbReference type="Proteomes" id="UP001433508"/>
    </source>
</evidence>
<reference evidence="2" key="1">
    <citation type="journal article" date="2024" name="Front. Bioeng. Biotechnol.">
        <title>Genome-scale model development and genomic sequencing of the oleaginous clade Lipomyces.</title>
        <authorList>
            <person name="Czajka J.J."/>
            <person name="Han Y."/>
            <person name="Kim J."/>
            <person name="Mondo S.J."/>
            <person name="Hofstad B.A."/>
            <person name="Robles A."/>
            <person name="Haridas S."/>
            <person name="Riley R."/>
            <person name="LaButti K."/>
            <person name="Pangilinan J."/>
            <person name="Andreopoulos W."/>
            <person name="Lipzen A."/>
            <person name="Yan J."/>
            <person name="Wang M."/>
            <person name="Ng V."/>
            <person name="Grigoriev I.V."/>
            <person name="Spatafora J.W."/>
            <person name="Magnuson J.K."/>
            <person name="Baker S.E."/>
            <person name="Pomraning K.R."/>
        </authorList>
    </citation>
    <scope>NUCLEOTIDE SEQUENCE [LARGE SCALE GENOMIC DNA]</scope>
    <source>
        <strain evidence="2">CBS 7786</strain>
    </source>
</reference>
<proteinExistence type="predicted"/>
<dbReference type="EMBL" id="MU971339">
    <property type="protein sequence ID" value="KAK9240574.1"/>
    <property type="molecule type" value="Genomic_DNA"/>
</dbReference>
<keyword evidence="2" id="KW-1185">Reference proteome</keyword>
<dbReference type="Proteomes" id="UP001433508">
    <property type="component" value="Unassembled WGS sequence"/>
</dbReference>
<comment type="caution">
    <text evidence="1">The sequence shown here is derived from an EMBL/GenBank/DDBJ whole genome shotgun (WGS) entry which is preliminary data.</text>
</comment>